<dbReference type="InterPro" id="IPR001789">
    <property type="entry name" value="Sig_transdc_resp-reg_receiver"/>
</dbReference>
<keyword evidence="5 15" id="KW-0597">Phosphoprotein</keyword>
<reference evidence="19 20" key="1">
    <citation type="submission" date="2018-10" db="EMBL/GenBank/DDBJ databases">
        <title>Draft genome sequence of Aquitalea MWU14-2217 isolated from a wild cranberry bog in Provincetown, Massachusetts.</title>
        <authorList>
            <person name="Ebadzadsahrai G."/>
            <person name="Soby S."/>
        </authorList>
    </citation>
    <scope>NUCLEOTIDE SEQUENCE [LARGE SCALE GENOMIC DNA]</scope>
    <source>
        <strain evidence="19 20">MWU14-2217</strain>
    </source>
</reference>
<evidence type="ECO:0000256" key="11">
    <source>
        <dbReference type="ARBA" id="ARBA00023136"/>
    </source>
</evidence>
<evidence type="ECO:0000256" key="4">
    <source>
        <dbReference type="ARBA" id="ARBA00022475"/>
    </source>
</evidence>
<evidence type="ECO:0000259" key="16">
    <source>
        <dbReference type="PROSITE" id="PS50109"/>
    </source>
</evidence>
<dbReference type="InterPro" id="IPR003661">
    <property type="entry name" value="HisK_dim/P_dom"/>
</dbReference>
<sequence length="723" mass="78875">LANMSHEIRTPMNAVIGMTQLALQTALTPQQRNYLDKAHAAANSLLGLINDILDFSKIEAGKLHCEQVDFSLENVIGQVADLLSLRVRDKGLELLFDIDPAVPPQLRGDPLRLGQVLNNLVGNAVKFTEQGEITLAVRLREEDEQSVLLDFSVRDTGIGMSELEQQRLFQAFSQADSSTTRRYGGTGLGLSISQHIVQLMQGEISVSSAPGHGSCFSFSCRLGKAQSPAAIPASLPDIRGMRCLVVDDNAAAREVFVHMLQALQLQADAVDSGPAALQALQQAHAAGQPYQLALIDWKMPGMDGVQTLQRIHALSDLPAPVCLLATAHDSDSLSQALGQTPVDGIMDKPATFSTLLDAIHTACRHQAPALPASSAPRIDLAQLRQLLQGSRVLLVEDNLTNQEVALELLRQIGITAQLAGNGAEALQMVAEQDFQLLLMDCQMPVMDGLEATRRLRQQPHGRELTIIAMTANVMAGEEQRCLDAGMDDYIAKPIDIQLFYAVLLRHLRPGQPLAPASSPAPTVAPGEQLLDRKSALLRMGDDHTLYQRLLTRFQERENDAAQRLQQALQQGEADTARRIVHNLKGLAGNIGADALAAACRHLEYHLDGNDHQRQQAIEQLQQQLQRLLVHVEQEHPAEPVASEASTLVDCQQLMRTLASQLQDNDIKASRSAAELYRALAGHAEADAARQLSRLAAQYDYDAALRQLNQLAERLQPDQTQQAN</sequence>
<dbReference type="CDD" id="cd00082">
    <property type="entry name" value="HisKA"/>
    <property type="match status" value="1"/>
</dbReference>
<organism evidence="19 20">
    <name type="scientific">Aquitalea palustris</name>
    <dbReference type="NCBI Taxonomy" id="2480983"/>
    <lineage>
        <taxon>Bacteria</taxon>
        <taxon>Pseudomonadati</taxon>
        <taxon>Pseudomonadota</taxon>
        <taxon>Betaproteobacteria</taxon>
        <taxon>Neisseriales</taxon>
        <taxon>Chromobacteriaceae</taxon>
        <taxon>Aquitalea</taxon>
    </lineage>
</organism>
<protein>
    <recommendedName>
        <fullName evidence="13">Virulence sensor protein BvgS</fullName>
        <ecNumber evidence="3">2.7.13.3</ecNumber>
    </recommendedName>
</protein>
<dbReference type="EC" id="2.7.13.3" evidence="3"/>
<keyword evidence="10" id="KW-0902">Two-component regulatory system</keyword>
<dbReference type="CDD" id="cd17546">
    <property type="entry name" value="REC_hyHK_CKI1_RcsC-like"/>
    <property type="match status" value="1"/>
</dbReference>
<dbReference type="EMBL" id="RFAR01000142">
    <property type="protein sequence ID" value="RMC90741.1"/>
    <property type="molecule type" value="Genomic_DNA"/>
</dbReference>
<feature type="non-terminal residue" evidence="19">
    <location>
        <position position="1"/>
    </location>
</feature>
<dbReference type="FunFam" id="3.30.565.10:FF:000010">
    <property type="entry name" value="Sensor histidine kinase RcsC"/>
    <property type="match status" value="1"/>
</dbReference>
<dbReference type="Gene3D" id="3.30.565.10">
    <property type="entry name" value="Histidine kinase-like ATPase, C-terminal domain"/>
    <property type="match status" value="1"/>
</dbReference>
<dbReference type="PRINTS" id="PR00344">
    <property type="entry name" value="BCTRLSENSOR"/>
</dbReference>
<dbReference type="Pfam" id="PF00512">
    <property type="entry name" value="HisKA"/>
    <property type="match status" value="1"/>
</dbReference>
<evidence type="ECO:0000256" key="8">
    <source>
        <dbReference type="ARBA" id="ARBA00022840"/>
    </source>
</evidence>
<dbReference type="Pfam" id="PF02518">
    <property type="entry name" value="HATPase_c"/>
    <property type="match status" value="1"/>
</dbReference>
<dbReference type="SMART" id="SM00448">
    <property type="entry name" value="REC"/>
    <property type="match status" value="2"/>
</dbReference>
<keyword evidence="8" id="KW-0067">ATP-binding</keyword>
<dbReference type="SMART" id="SM00388">
    <property type="entry name" value="HisKA"/>
    <property type="match status" value="1"/>
</dbReference>
<dbReference type="GO" id="GO:0000155">
    <property type="term" value="F:phosphorelay sensor kinase activity"/>
    <property type="evidence" value="ECO:0007669"/>
    <property type="project" value="InterPro"/>
</dbReference>
<feature type="modified residue" description="Phosphohistidine" evidence="14">
    <location>
        <position position="581"/>
    </location>
</feature>
<comment type="subcellular location">
    <subcellularLocation>
        <location evidence="2">Cell membrane</location>
        <topology evidence="2">Multi-pass membrane protein</topology>
    </subcellularLocation>
</comment>
<evidence type="ECO:0000256" key="13">
    <source>
        <dbReference type="ARBA" id="ARBA00070152"/>
    </source>
</evidence>
<dbReference type="PANTHER" id="PTHR45339:SF1">
    <property type="entry name" value="HYBRID SIGNAL TRANSDUCTION HISTIDINE KINASE J"/>
    <property type="match status" value="1"/>
</dbReference>
<dbReference type="GO" id="GO:0005524">
    <property type="term" value="F:ATP binding"/>
    <property type="evidence" value="ECO:0007669"/>
    <property type="project" value="UniProtKB-KW"/>
</dbReference>
<feature type="modified residue" description="4-aspartylphosphate" evidence="15">
    <location>
        <position position="440"/>
    </location>
</feature>
<evidence type="ECO:0000256" key="10">
    <source>
        <dbReference type="ARBA" id="ARBA00023012"/>
    </source>
</evidence>
<feature type="domain" description="Histidine kinase" evidence="16">
    <location>
        <begin position="3"/>
        <end position="224"/>
    </location>
</feature>
<feature type="modified residue" description="4-aspartylphosphate" evidence="15">
    <location>
        <position position="296"/>
    </location>
</feature>
<dbReference type="InterPro" id="IPR036641">
    <property type="entry name" value="HPT_dom_sf"/>
</dbReference>
<feature type="domain" description="HPt" evidence="18">
    <location>
        <begin position="542"/>
        <end position="638"/>
    </location>
</feature>
<dbReference type="GO" id="GO:0005886">
    <property type="term" value="C:plasma membrane"/>
    <property type="evidence" value="ECO:0007669"/>
    <property type="project" value="UniProtKB-SubCell"/>
</dbReference>
<dbReference type="Gene3D" id="3.40.50.2300">
    <property type="match status" value="2"/>
</dbReference>
<gene>
    <name evidence="19" type="ORF">EAY64_19995</name>
</gene>
<evidence type="ECO:0000256" key="6">
    <source>
        <dbReference type="ARBA" id="ARBA00022692"/>
    </source>
</evidence>
<evidence type="ECO:0000256" key="9">
    <source>
        <dbReference type="ARBA" id="ARBA00022989"/>
    </source>
</evidence>
<feature type="domain" description="Response regulatory" evidence="17">
    <location>
        <begin position="391"/>
        <end position="507"/>
    </location>
</feature>
<dbReference type="InterPro" id="IPR005467">
    <property type="entry name" value="His_kinase_dom"/>
</dbReference>
<comment type="function">
    <text evidence="12">Member of the two-component regulatory system BvgS/BvgA. Phosphorylates BvgA via a four-step phosphorelay in response to environmental signals.</text>
</comment>
<dbReference type="InterPro" id="IPR003594">
    <property type="entry name" value="HATPase_dom"/>
</dbReference>
<dbReference type="InterPro" id="IPR036097">
    <property type="entry name" value="HisK_dim/P_sf"/>
</dbReference>
<accession>A0A454JCW4</accession>
<dbReference type="Gene3D" id="1.10.287.130">
    <property type="match status" value="1"/>
</dbReference>
<dbReference type="Proteomes" id="UP000274139">
    <property type="component" value="Unassembled WGS sequence"/>
</dbReference>
<evidence type="ECO:0000256" key="2">
    <source>
        <dbReference type="ARBA" id="ARBA00004651"/>
    </source>
</evidence>
<name>A0A454JCW4_9NEIS</name>
<keyword evidence="9" id="KW-1133">Transmembrane helix</keyword>
<comment type="caution">
    <text evidence="19">The sequence shown here is derived from an EMBL/GenBank/DDBJ whole genome shotgun (WGS) entry which is preliminary data.</text>
</comment>
<dbReference type="PROSITE" id="PS50109">
    <property type="entry name" value="HIS_KIN"/>
    <property type="match status" value="1"/>
</dbReference>
<feature type="domain" description="Response regulatory" evidence="17">
    <location>
        <begin position="242"/>
        <end position="363"/>
    </location>
</feature>
<dbReference type="PROSITE" id="PS50894">
    <property type="entry name" value="HPT"/>
    <property type="match status" value="1"/>
</dbReference>
<evidence type="ECO:0000313" key="19">
    <source>
        <dbReference type="EMBL" id="RMC90741.1"/>
    </source>
</evidence>
<dbReference type="SUPFAM" id="SSF47384">
    <property type="entry name" value="Homodimeric domain of signal transducing histidine kinase"/>
    <property type="match status" value="1"/>
</dbReference>
<keyword evidence="11" id="KW-0472">Membrane</keyword>
<comment type="catalytic activity">
    <reaction evidence="1">
        <text>ATP + protein L-histidine = ADP + protein N-phospho-L-histidine.</text>
        <dbReference type="EC" id="2.7.13.3"/>
    </reaction>
</comment>
<evidence type="ECO:0000256" key="15">
    <source>
        <dbReference type="PROSITE-ProRule" id="PRU00169"/>
    </source>
</evidence>
<dbReference type="InterPro" id="IPR004358">
    <property type="entry name" value="Sig_transdc_His_kin-like_C"/>
</dbReference>
<keyword evidence="7" id="KW-0547">Nucleotide-binding</keyword>
<dbReference type="SUPFAM" id="SSF55874">
    <property type="entry name" value="ATPase domain of HSP90 chaperone/DNA topoisomerase II/histidine kinase"/>
    <property type="match status" value="1"/>
</dbReference>
<keyword evidence="6" id="KW-0812">Transmembrane</keyword>
<evidence type="ECO:0000256" key="12">
    <source>
        <dbReference type="ARBA" id="ARBA00058004"/>
    </source>
</evidence>
<dbReference type="PANTHER" id="PTHR45339">
    <property type="entry name" value="HYBRID SIGNAL TRANSDUCTION HISTIDINE KINASE J"/>
    <property type="match status" value="1"/>
</dbReference>
<dbReference type="SUPFAM" id="SSF47226">
    <property type="entry name" value="Histidine-containing phosphotransfer domain, HPT domain"/>
    <property type="match status" value="1"/>
</dbReference>
<dbReference type="Pfam" id="PF01627">
    <property type="entry name" value="Hpt"/>
    <property type="match status" value="1"/>
</dbReference>
<proteinExistence type="predicted"/>
<dbReference type="InterPro" id="IPR036890">
    <property type="entry name" value="HATPase_C_sf"/>
</dbReference>
<evidence type="ECO:0000256" key="5">
    <source>
        <dbReference type="ARBA" id="ARBA00022553"/>
    </source>
</evidence>
<keyword evidence="20" id="KW-1185">Reference proteome</keyword>
<dbReference type="Gene3D" id="1.20.120.160">
    <property type="entry name" value="HPT domain"/>
    <property type="match status" value="1"/>
</dbReference>
<dbReference type="CDD" id="cd00156">
    <property type="entry name" value="REC"/>
    <property type="match status" value="1"/>
</dbReference>
<dbReference type="InterPro" id="IPR008207">
    <property type="entry name" value="Sig_transdc_His_kin_Hpt_dom"/>
</dbReference>
<keyword evidence="4" id="KW-1003">Cell membrane</keyword>
<dbReference type="InterPro" id="IPR011006">
    <property type="entry name" value="CheY-like_superfamily"/>
</dbReference>
<dbReference type="PROSITE" id="PS50110">
    <property type="entry name" value="RESPONSE_REGULATORY"/>
    <property type="match status" value="2"/>
</dbReference>
<evidence type="ECO:0000313" key="20">
    <source>
        <dbReference type="Proteomes" id="UP000274139"/>
    </source>
</evidence>
<evidence type="ECO:0000259" key="18">
    <source>
        <dbReference type="PROSITE" id="PS50894"/>
    </source>
</evidence>
<dbReference type="OrthoDB" id="5290456at2"/>
<evidence type="ECO:0000256" key="7">
    <source>
        <dbReference type="ARBA" id="ARBA00022741"/>
    </source>
</evidence>
<evidence type="ECO:0000256" key="1">
    <source>
        <dbReference type="ARBA" id="ARBA00000085"/>
    </source>
</evidence>
<evidence type="ECO:0000256" key="3">
    <source>
        <dbReference type="ARBA" id="ARBA00012438"/>
    </source>
</evidence>
<evidence type="ECO:0000256" key="14">
    <source>
        <dbReference type="PROSITE-ProRule" id="PRU00110"/>
    </source>
</evidence>
<dbReference type="CDD" id="cd16922">
    <property type="entry name" value="HATPase_EvgS-ArcB-TorS-like"/>
    <property type="match status" value="1"/>
</dbReference>
<dbReference type="Pfam" id="PF00072">
    <property type="entry name" value="Response_reg"/>
    <property type="match status" value="2"/>
</dbReference>
<dbReference type="RefSeq" id="WP_103526502.1">
    <property type="nucleotide sequence ID" value="NZ_RFAR01000142.1"/>
</dbReference>
<dbReference type="SMART" id="SM00387">
    <property type="entry name" value="HATPase_c"/>
    <property type="match status" value="1"/>
</dbReference>
<evidence type="ECO:0000259" key="17">
    <source>
        <dbReference type="PROSITE" id="PS50110"/>
    </source>
</evidence>
<dbReference type="SUPFAM" id="SSF52172">
    <property type="entry name" value="CheY-like"/>
    <property type="match status" value="2"/>
</dbReference>
<dbReference type="AlphaFoldDB" id="A0A454JCW4"/>